<protein>
    <recommendedName>
        <fullName evidence="5">Charged multivesicular body protein 3</fullName>
    </recommendedName>
</protein>
<reference evidence="3" key="1">
    <citation type="submission" date="2023-06" db="EMBL/GenBank/DDBJ databases">
        <authorList>
            <person name="Delattre M."/>
        </authorList>
    </citation>
    <scope>NUCLEOTIDE SEQUENCE</scope>
    <source>
        <strain evidence="3">AF72</strain>
    </source>
</reference>
<keyword evidence="4" id="KW-1185">Reference proteome</keyword>
<sequence>MMGLFGKKKDPKEQVRELQRKMRQEMRTLDRQVHGIQREELKVKNEIKAAAKKGDKDVCVILAKSMIQSRKAVAKIHKSKAEINSVIMCMQEQLATMRMAGALQKSTSVMKSMQNLVKVPEIMKTMREMSEEMMKLGIIEEMIEDTMDMMDEPDMEEKAQAEVDNILWEVTAGELGRAPQAEQGGLEREYAADADMERMRERLAELKD</sequence>
<dbReference type="Pfam" id="PF03357">
    <property type="entry name" value="Snf7"/>
    <property type="match status" value="1"/>
</dbReference>
<organism evidence="3 4">
    <name type="scientific">Mesorhabditis spiculigera</name>
    <dbReference type="NCBI Taxonomy" id="96644"/>
    <lineage>
        <taxon>Eukaryota</taxon>
        <taxon>Metazoa</taxon>
        <taxon>Ecdysozoa</taxon>
        <taxon>Nematoda</taxon>
        <taxon>Chromadorea</taxon>
        <taxon>Rhabditida</taxon>
        <taxon>Rhabditina</taxon>
        <taxon>Rhabditomorpha</taxon>
        <taxon>Rhabditoidea</taxon>
        <taxon>Rhabditidae</taxon>
        <taxon>Mesorhabditinae</taxon>
        <taxon>Mesorhabditis</taxon>
    </lineage>
</organism>
<evidence type="ECO:0000313" key="4">
    <source>
        <dbReference type="Proteomes" id="UP001177023"/>
    </source>
</evidence>
<keyword evidence="2" id="KW-0175">Coiled coil</keyword>
<dbReference type="Gene3D" id="6.10.140.1230">
    <property type="match status" value="1"/>
</dbReference>
<name>A0AA36GDN1_9BILA</name>
<gene>
    <name evidence="3" type="ORF">MSPICULIGERA_LOCUS25172</name>
</gene>
<feature type="non-terminal residue" evidence="3">
    <location>
        <position position="208"/>
    </location>
</feature>
<evidence type="ECO:0008006" key="5">
    <source>
        <dbReference type="Google" id="ProtNLM"/>
    </source>
</evidence>
<dbReference type="EMBL" id="CATQJA010002709">
    <property type="protein sequence ID" value="CAJ0587195.1"/>
    <property type="molecule type" value="Genomic_DNA"/>
</dbReference>
<comment type="caution">
    <text evidence="3">The sequence shown here is derived from an EMBL/GenBank/DDBJ whole genome shotgun (WGS) entry which is preliminary data.</text>
</comment>
<comment type="similarity">
    <text evidence="1">Belongs to the SNF7 family.</text>
</comment>
<dbReference type="PANTHER" id="PTHR10476">
    <property type="entry name" value="CHARGED MULTIVESICULAR BODY PROTEIN"/>
    <property type="match status" value="1"/>
</dbReference>
<dbReference type="AlphaFoldDB" id="A0AA36GDN1"/>
<evidence type="ECO:0000256" key="1">
    <source>
        <dbReference type="ARBA" id="ARBA00006190"/>
    </source>
</evidence>
<accession>A0AA36GDN1</accession>
<dbReference type="InterPro" id="IPR005024">
    <property type="entry name" value="Snf7_fam"/>
</dbReference>
<feature type="coiled-coil region" evidence="2">
    <location>
        <begin position="12"/>
        <end position="39"/>
    </location>
</feature>
<evidence type="ECO:0000256" key="2">
    <source>
        <dbReference type="SAM" id="Coils"/>
    </source>
</evidence>
<dbReference type="Proteomes" id="UP001177023">
    <property type="component" value="Unassembled WGS sequence"/>
</dbReference>
<evidence type="ECO:0000313" key="3">
    <source>
        <dbReference type="EMBL" id="CAJ0587195.1"/>
    </source>
</evidence>
<proteinExistence type="inferred from homology"/>
<dbReference type="GO" id="GO:0007034">
    <property type="term" value="P:vacuolar transport"/>
    <property type="evidence" value="ECO:0007669"/>
    <property type="project" value="InterPro"/>
</dbReference>